<dbReference type="PRINTS" id="PR00111">
    <property type="entry name" value="ABHYDROLASE"/>
</dbReference>
<organism evidence="2 3">
    <name type="scientific">Australozyma saopauloensis</name>
    <dbReference type="NCBI Taxonomy" id="291208"/>
    <lineage>
        <taxon>Eukaryota</taxon>
        <taxon>Fungi</taxon>
        <taxon>Dikarya</taxon>
        <taxon>Ascomycota</taxon>
        <taxon>Saccharomycotina</taxon>
        <taxon>Pichiomycetes</taxon>
        <taxon>Metschnikowiaceae</taxon>
        <taxon>Australozyma</taxon>
    </lineage>
</organism>
<evidence type="ECO:0000259" key="1">
    <source>
        <dbReference type="Pfam" id="PF12146"/>
    </source>
</evidence>
<evidence type="ECO:0000313" key="3">
    <source>
        <dbReference type="Proteomes" id="UP001338582"/>
    </source>
</evidence>
<dbReference type="KEGG" id="asau:88171724"/>
<proteinExistence type="predicted"/>
<dbReference type="InterPro" id="IPR051044">
    <property type="entry name" value="MAG_DAG_Lipase"/>
</dbReference>
<accession>A0AAX4H4G3</accession>
<sequence length="301" mass="34333">MPETEIPYKAIGSPIVELVPYDNLNFKTVTWKVPANVTRKGTIVYVHGFFEHSSIYTEFFDRLSQHGYEIFFFDQRGAGATSPGKLVGKTDEFHTFDDLDFMLLRILAARENKAEKIFLAGHSMGGGIVLNYAIHGKYRDDIRGAFVLGPLVELHPKTRPNVVVMKLQPLINAIAPGLKVDSKLNYDYITSNERWRNYIRATDKKLIGTIRQFNDMFNRGWKLLEPAHVRQFSPSIPLLVFHGKDDNINHIEGTEKFLKLLPSSVESEFVAVPEARHSVFLEKDEIVSTVIDKVVEFLDKH</sequence>
<dbReference type="EMBL" id="CP138894">
    <property type="protein sequence ID" value="WPK23416.1"/>
    <property type="molecule type" value="Genomic_DNA"/>
</dbReference>
<reference evidence="2 3" key="1">
    <citation type="submission" date="2023-10" db="EMBL/GenBank/DDBJ databases">
        <title>Draft Genome Sequence of Candida saopaulonensis from a very Premature Infant with Sepsis.</title>
        <authorList>
            <person name="Ning Y."/>
            <person name="Dai R."/>
            <person name="Xiao M."/>
            <person name="Xu Y."/>
            <person name="Yan Q."/>
            <person name="Zhang L."/>
        </authorList>
    </citation>
    <scope>NUCLEOTIDE SEQUENCE [LARGE SCALE GENOMIC DNA]</scope>
    <source>
        <strain evidence="2 3">19XY460</strain>
    </source>
</reference>
<name>A0AAX4H4G3_9ASCO</name>
<dbReference type="InterPro" id="IPR000073">
    <property type="entry name" value="AB_hydrolase_1"/>
</dbReference>
<dbReference type="Proteomes" id="UP001338582">
    <property type="component" value="Chromosome 1"/>
</dbReference>
<dbReference type="GeneID" id="88171724"/>
<dbReference type="Pfam" id="PF12146">
    <property type="entry name" value="Hydrolase_4"/>
    <property type="match status" value="1"/>
</dbReference>
<dbReference type="PANTHER" id="PTHR11614">
    <property type="entry name" value="PHOSPHOLIPASE-RELATED"/>
    <property type="match status" value="1"/>
</dbReference>
<dbReference type="InterPro" id="IPR029058">
    <property type="entry name" value="AB_hydrolase_fold"/>
</dbReference>
<keyword evidence="3" id="KW-1185">Reference proteome</keyword>
<dbReference type="RefSeq" id="XP_062875802.1">
    <property type="nucleotide sequence ID" value="XM_063019732.1"/>
</dbReference>
<dbReference type="AlphaFoldDB" id="A0AAX4H4G3"/>
<dbReference type="Gene3D" id="3.40.50.1820">
    <property type="entry name" value="alpha/beta hydrolase"/>
    <property type="match status" value="1"/>
</dbReference>
<gene>
    <name evidence="2" type="ORF">PUMCH_000656</name>
</gene>
<protein>
    <recommendedName>
        <fullName evidence="1">Serine aminopeptidase S33 domain-containing protein</fullName>
    </recommendedName>
</protein>
<feature type="domain" description="Serine aminopeptidase S33" evidence="1">
    <location>
        <begin position="40"/>
        <end position="284"/>
    </location>
</feature>
<evidence type="ECO:0000313" key="2">
    <source>
        <dbReference type="EMBL" id="WPK23416.1"/>
    </source>
</evidence>
<dbReference type="SUPFAM" id="SSF53474">
    <property type="entry name" value="alpha/beta-Hydrolases"/>
    <property type="match status" value="1"/>
</dbReference>
<dbReference type="InterPro" id="IPR022742">
    <property type="entry name" value="Hydrolase_4"/>
</dbReference>